<accession>A0A382X2G2</accession>
<dbReference type="Gene3D" id="3.40.440.10">
    <property type="entry name" value="Adenylosuccinate Synthetase, subunit A, domain 1"/>
    <property type="match status" value="1"/>
</dbReference>
<dbReference type="GO" id="GO:0005525">
    <property type="term" value="F:GTP binding"/>
    <property type="evidence" value="ECO:0007669"/>
    <property type="project" value="UniProtKB-KW"/>
</dbReference>
<evidence type="ECO:0000256" key="4">
    <source>
        <dbReference type="ARBA" id="ARBA00022741"/>
    </source>
</evidence>
<keyword evidence="6" id="KW-0460">Magnesium</keyword>
<dbReference type="InterPro" id="IPR027417">
    <property type="entry name" value="P-loop_NTPase"/>
</dbReference>
<feature type="non-terminal residue" evidence="8">
    <location>
        <position position="193"/>
    </location>
</feature>
<dbReference type="GO" id="GO:0004019">
    <property type="term" value="F:adenylosuccinate synthase activity"/>
    <property type="evidence" value="ECO:0007669"/>
    <property type="project" value="InterPro"/>
</dbReference>
<dbReference type="GO" id="GO:0005737">
    <property type="term" value="C:cytoplasm"/>
    <property type="evidence" value="ECO:0007669"/>
    <property type="project" value="TreeGrafter"/>
</dbReference>
<dbReference type="PROSITE" id="PS01266">
    <property type="entry name" value="ADENYLOSUCCIN_SYN_1"/>
    <property type="match status" value="1"/>
</dbReference>
<evidence type="ECO:0008006" key="9">
    <source>
        <dbReference type="Google" id="ProtNLM"/>
    </source>
</evidence>
<evidence type="ECO:0000313" key="8">
    <source>
        <dbReference type="EMBL" id="SVD65064.1"/>
    </source>
</evidence>
<dbReference type="InterPro" id="IPR018220">
    <property type="entry name" value="Adenylosuccin_syn_GTP-bd"/>
</dbReference>
<dbReference type="FunFam" id="1.10.300.10:FF:000001">
    <property type="entry name" value="Adenylosuccinate synthetase"/>
    <property type="match status" value="1"/>
</dbReference>
<organism evidence="8">
    <name type="scientific">marine metagenome</name>
    <dbReference type="NCBI Taxonomy" id="408172"/>
    <lineage>
        <taxon>unclassified sequences</taxon>
        <taxon>metagenomes</taxon>
        <taxon>ecological metagenomes</taxon>
    </lineage>
</organism>
<dbReference type="InterPro" id="IPR001114">
    <property type="entry name" value="Adenylosuccinate_synthetase"/>
</dbReference>
<dbReference type="PROSITE" id="PS00513">
    <property type="entry name" value="ADENYLOSUCCIN_SYN_2"/>
    <property type="match status" value="1"/>
</dbReference>
<protein>
    <recommendedName>
        <fullName evidence="9">Adenylosuccinate synthetase</fullName>
    </recommendedName>
</protein>
<keyword evidence="3" id="KW-0479">Metal-binding</keyword>
<evidence type="ECO:0000256" key="5">
    <source>
        <dbReference type="ARBA" id="ARBA00022755"/>
    </source>
</evidence>
<dbReference type="AlphaFoldDB" id="A0A382X2G2"/>
<keyword evidence="4" id="KW-0547">Nucleotide-binding</keyword>
<keyword evidence="7" id="KW-0342">GTP-binding</keyword>
<keyword evidence="5" id="KW-0658">Purine biosynthesis</keyword>
<evidence type="ECO:0000256" key="3">
    <source>
        <dbReference type="ARBA" id="ARBA00022723"/>
    </source>
</evidence>
<dbReference type="SMART" id="SM00788">
    <property type="entry name" value="Adenylsucc_synt"/>
    <property type="match status" value="1"/>
</dbReference>
<dbReference type="PANTHER" id="PTHR11846">
    <property type="entry name" value="ADENYLOSUCCINATE SYNTHETASE"/>
    <property type="match status" value="1"/>
</dbReference>
<dbReference type="GO" id="GO:0044208">
    <property type="term" value="P:'de novo' AMP biosynthetic process"/>
    <property type="evidence" value="ECO:0007669"/>
    <property type="project" value="TreeGrafter"/>
</dbReference>
<dbReference type="SUPFAM" id="SSF52540">
    <property type="entry name" value="P-loop containing nucleoside triphosphate hydrolases"/>
    <property type="match status" value="1"/>
</dbReference>
<dbReference type="HAMAP" id="MF_00011">
    <property type="entry name" value="Adenylosucc_synth"/>
    <property type="match status" value="1"/>
</dbReference>
<dbReference type="PANTHER" id="PTHR11846:SF0">
    <property type="entry name" value="ADENYLOSUCCINATE SYNTHETASE"/>
    <property type="match status" value="1"/>
</dbReference>
<sequence length="193" mass="20804">MPAYAVLGAQWGDEGKGKIIDFLAGDADIVARFSGGNNAGHTVINDLGDFSLHIIPCGVFRPNVMNVIGNGTVVDPDVLIEEINSLGRAGIDVKERLIISERAHLIMPYHVILDTLAETARGITAIGTTGKGIGPAYSDKTSRTGIRAADLFDLENLYSRLEEVLTFTNAVITKVYGSDPVSPEDLYEKCKLW</sequence>
<dbReference type="GO" id="GO:0046872">
    <property type="term" value="F:metal ion binding"/>
    <property type="evidence" value="ECO:0007669"/>
    <property type="project" value="UniProtKB-KW"/>
</dbReference>
<dbReference type="InterPro" id="IPR033128">
    <property type="entry name" value="Adenylosuccin_syn_Lys_AS"/>
</dbReference>
<keyword evidence="2" id="KW-0436">Ligase</keyword>
<name>A0A382X2G2_9ZZZZ</name>
<dbReference type="GO" id="GO:0046040">
    <property type="term" value="P:IMP metabolic process"/>
    <property type="evidence" value="ECO:0007669"/>
    <property type="project" value="TreeGrafter"/>
</dbReference>
<dbReference type="InterPro" id="IPR042109">
    <property type="entry name" value="Adenylosuccinate_synth_dom1"/>
</dbReference>
<evidence type="ECO:0000256" key="6">
    <source>
        <dbReference type="ARBA" id="ARBA00022842"/>
    </source>
</evidence>
<proteinExistence type="inferred from homology"/>
<comment type="subunit">
    <text evidence="1">Homodimer.</text>
</comment>
<dbReference type="EMBL" id="UINC01164290">
    <property type="protein sequence ID" value="SVD65064.1"/>
    <property type="molecule type" value="Genomic_DNA"/>
</dbReference>
<gene>
    <name evidence="8" type="ORF">METZ01_LOCUS417918</name>
</gene>
<dbReference type="Pfam" id="PF00709">
    <property type="entry name" value="Adenylsucc_synt"/>
    <property type="match status" value="1"/>
</dbReference>
<reference evidence="8" key="1">
    <citation type="submission" date="2018-05" db="EMBL/GenBank/DDBJ databases">
        <authorList>
            <person name="Lanie J.A."/>
            <person name="Ng W.-L."/>
            <person name="Kazmierczak K.M."/>
            <person name="Andrzejewski T.M."/>
            <person name="Davidsen T.M."/>
            <person name="Wayne K.J."/>
            <person name="Tettelin H."/>
            <person name="Glass J.I."/>
            <person name="Rusch D."/>
            <person name="Podicherti R."/>
            <person name="Tsui H.-C.T."/>
            <person name="Winkler M.E."/>
        </authorList>
    </citation>
    <scope>NUCLEOTIDE SEQUENCE</scope>
</reference>
<evidence type="ECO:0000256" key="1">
    <source>
        <dbReference type="ARBA" id="ARBA00011738"/>
    </source>
</evidence>
<evidence type="ECO:0000256" key="2">
    <source>
        <dbReference type="ARBA" id="ARBA00022598"/>
    </source>
</evidence>
<evidence type="ECO:0000256" key="7">
    <source>
        <dbReference type="ARBA" id="ARBA00023134"/>
    </source>
</evidence>